<dbReference type="AlphaFoldDB" id="A0A317E9M4"/>
<dbReference type="OrthoDB" id="5469612at2"/>
<organism evidence="2 3">
    <name type="scientific">Zavarzinia compransoris</name>
    <dbReference type="NCBI Taxonomy" id="1264899"/>
    <lineage>
        <taxon>Bacteria</taxon>
        <taxon>Pseudomonadati</taxon>
        <taxon>Pseudomonadota</taxon>
        <taxon>Alphaproteobacteria</taxon>
        <taxon>Rhodospirillales</taxon>
        <taxon>Zavarziniaceae</taxon>
        <taxon>Zavarzinia</taxon>
    </lineage>
</organism>
<dbReference type="Proteomes" id="UP000246077">
    <property type="component" value="Unassembled WGS sequence"/>
</dbReference>
<evidence type="ECO:0000313" key="2">
    <source>
        <dbReference type="EMBL" id="PWR23411.1"/>
    </source>
</evidence>
<keyword evidence="3" id="KW-1185">Reference proteome</keyword>
<dbReference type="RefSeq" id="WP_109919444.1">
    <property type="nucleotide sequence ID" value="NZ_QGLF01000001.1"/>
</dbReference>
<protein>
    <recommendedName>
        <fullName evidence="1">Nucleotidyltransferase-like domain-containing protein</fullName>
    </recommendedName>
</protein>
<evidence type="ECO:0000313" key="3">
    <source>
        <dbReference type="Proteomes" id="UP000246077"/>
    </source>
</evidence>
<sequence length="350" mass="38315">MAIRRYPLSLQTSYADLVDKLEDQALQGVTAAGGSYVSKTVKAKRYWYFQTMRGGKRVQLYCGPESAELLDRIARSRRNLSSERERRDTVRALARGYRISVQPKVGRVLAALADAGVFRLRAVLVGTAAYQTYGPMLGVGLPAASLMTEDIDLAQFHSISIAIEDKVETGLIAALQAVDPGFAPVTQPFYEPHIISFQAPGGLKVEFLSPMRGPTSDTSVPLPALDTAAQPLRFLDFLIYREIKACALYGAGILLNVPDPTRYALHKLIISQRPGRRPEKAAKDVIQAQSLLDVLCEDRPGDVGDYWHELAARGPKWVELARRGARLLRPDLAQHLWALAGGEGGPKAAP</sequence>
<reference evidence="3" key="1">
    <citation type="submission" date="2018-05" db="EMBL/GenBank/DDBJ databases">
        <title>Zavarzinia sp. HR-AS.</title>
        <authorList>
            <person name="Lee Y."/>
            <person name="Jeon C.O."/>
        </authorList>
    </citation>
    <scope>NUCLEOTIDE SEQUENCE [LARGE SCALE GENOMIC DNA]</scope>
    <source>
        <strain evidence="3">DSM 1231</strain>
    </source>
</reference>
<evidence type="ECO:0000259" key="1">
    <source>
        <dbReference type="Pfam" id="PF12281"/>
    </source>
</evidence>
<comment type="caution">
    <text evidence="2">The sequence shown here is derived from an EMBL/GenBank/DDBJ whole genome shotgun (WGS) entry which is preliminary data.</text>
</comment>
<dbReference type="CDD" id="cd21631">
    <property type="entry name" value="RHH_CopG_NikR-like"/>
    <property type="match status" value="1"/>
</dbReference>
<name>A0A317E9M4_9PROT</name>
<dbReference type="EMBL" id="QGLF01000001">
    <property type="protein sequence ID" value="PWR23411.1"/>
    <property type="molecule type" value="Genomic_DNA"/>
</dbReference>
<gene>
    <name evidence="2" type="ORF">DKG75_02240</name>
</gene>
<accession>A0A317E9M4</accession>
<proteinExistence type="predicted"/>
<feature type="domain" description="Nucleotidyltransferase-like" evidence="1">
    <location>
        <begin position="104"/>
        <end position="310"/>
    </location>
</feature>
<dbReference type="Pfam" id="PF12281">
    <property type="entry name" value="NTP_transf_8"/>
    <property type="match status" value="1"/>
</dbReference>
<dbReference type="InterPro" id="IPR058575">
    <property type="entry name" value="NTP_transf_8_dom"/>
</dbReference>